<dbReference type="EMBL" id="JABWQV010000027">
    <property type="protein sequence ID" value="MBC3346547.1"/>
    <property type="molecule type" value="Genomic_DNA"/>
</dbReference>
<evidence type="ECO:0000313" key="1">
    <source>
        <dbReference type="EMBL" id="MBC3346547.1"/>
    </source>
</evidence>
<sequence>MADIAVIFHWGPTEMDPLPLTELMDWRERARKRSGAKDD</sequence>
<comment type="caution">
    <text evidence="1">The sequence shown here is derived from an EMBL/GenBank/DDBJ whole genome shotgun (WGS) entry which is preliminary data.</text>
</comment>
<dbReference type="Pfam" id="PF06528">
    <property type="entry name" value="Phage_P2_GpE"/>
    <property type="match status" value="1"/>
</dbReference>
<keyword evidence="2" id="KW-1185">Reference proteome</keyword>
<dbReference type="InterPro" id="IPR009493">
    <property type="entry name" value="P2_GpE"/>
</dbReference>
<evidence type="ECO:0000313" key="2">
    <source>
        <dbReference type="Proteomes" id="UP000617171"/>
    </source>
</evidence>
<gene>
    <name evidence="1" type="ORF">HU811_07870</name>
</gene>
<name>A0ABR6UPV9_9PSED</name>
<reference evidence="1 2" key="1">
    <citation type="journal article" date="2020" name="Microorganisms">
        <title>Reliable Identification of Environmental Pseudomonas Isolates Using the rpoD Gene.</title>
        <authorList>
            <consortium name="The Broad Institute Genome Sequencing Platform"/>
            <person name="Girard L."/>
            <person name="Lood C."/>
            <person name="Rokni-Zadeh H."/>
            <person name="van Noort V."/>
            <person name="Lavigne R."/>
            <person name="De Mot R."/>
        </authorList>
    </citation>
    <scope>NUCLEOTIDE SEQUENCE [LARGE SCALE GENOMIC DNA]</scope>
    <source>
        <strain evidence="1 2">SWRI196</strain>
    </source>
</reference>
<organism evidence="1 2">
    <name type="scientific">Pseudomonas tehranensis</name>
    <dbReference type="NCBI Taxonomy" id="2745502"/>
    <lineage>
        <taxon>Bacteria</taxon>
        <taxon>Pseudomonadati</taxon>
        <taxon>Pseudomonadota</taxon>
        <taxon>Gammaproteobacteria</taxon>
        <taxon>Pseudomonadales</taxon>
        <taxon>Pseudomonadaceae</taxon>
        <taxon>Pseudomonas</taxon>
    </lineage>
</organism>
<dbReference type="Proteomes" id="UP000617171">
    <property type="component" value="Unassembled WGS sequence"/>
</dbReference>
<accession>A0ABR6UPV9</accession>
<protein>
    <submittedName>
        <fullName evidence="1">GpE family phage tail protein</fullName>
    </submittedName>
</protein>
<dbReference type="RefSeq" id="WP_186655090.1">
    <property type="nucleotide sequence ID" value="NZ_JABWQV010000027.1"/>
</dbReference>
<proteinExistence type="predicted"/>